<evidence type="ECO:0000256" key="1">
    <source>
        <dbReference type="SAM" id="MobiDB-lite"/>
    </source>
</evidence>
<evidence type="ECO:0000313" key="4">
    <source>
        <dbReference type="Proteomes" id="UP000789572"/>
    </source>
</evidence>
<accession>A0A9N8WQL6</accession>
<feature type="compositionally biased region" description="Basic and acidic residues" evidence="1">
    <location>
        <begin position="243"/>
        <end position="273"/>
    </location>
</feature>
<dbReference type="InterPro" id="IPR050471">
    <property type="entry name" value="AB_hydrolase"/>
</dbReference>
<dbReference type="InterPro" id="IPR000073">
    <property type="entry name" value="AB_hydrolase_1"/>
</dbReference>
<evidence type="ECO:0000313" key="3">
    <source>
        <dbReference type="EMBL" id="CAG8491390.1"/>
    </source>
</evidence>
<feature type="region of interest" description="Disordered" evidence="1">
    <location>
        <begin position="237"/>
        <end position="279"/>
    </location>
</feature>
<dbReference type="Proteomes" id="UP000789572">
    <property type="component" value="Unassembled WGS sequence"/>
</dbReference>
<dbReference type="InterPro" id="IPR029058">
    <property type="entry name" value="AB_hydrolase_fold"/>
</dbReference>
<organism evidence="3 4">
    <name type="scientific">Paraglomus occultum</name>
    <dbReference type="NCBI Taxonomy" id="144539"/>
    <lineage>
        <taxon>Eukaryota</taxon>
        <taxon>Fungi</taxon>
        <taxon>Fungi incertae sedis</taxon>
        <taxon>Mucoromycota</taxon>
        <taxon>Glomeromycotina</taxon>
        <taxon>Glomeromycetes</taxon>
        <taxon>Paraglomerales</taxon>
        <taxon>Paraglomeraceae</taxon>
        <taxon>Paraglomus</taxon>
    </lineage>
</organism>
<feature type="region of interest" description="Disordered" evidence="1">
    <location>
        <begin position="294"/>
        <end position="315"/>
    </location>
</feature>
<dbReference type="EMBL" id="CAJVPJ010000180">
    <property type="protein sequence ID" value="CAG8491390.1"/>
    <property type="molecule type" value="Genomic_DNA"/>
</dbReference>
<evidence type="ECO:0000259" key="2">
    <source>
        <dbReference type="Pfam" id="PF00561"/>
    </source>
</evidence>
<reference evidence="3" key="1">
    <citation type="submission" date="2021-06" db="EMBL/GenBank/DDBJ databases">
        <authorList>
            <person name="Kallberg Y."/>
            <person name="Tangrot J."/>
            <person name="Rosling A."/>
        </authorList>
    </citation>
    <scope>NUCLEOTIDE SEQUENCE</scope>
    <source>
        <strain evidence="3">IA702</strain>
    </source>
</reference>
<dbReference type="SUPFAM" id="SSF53474">
    <property type="entry name" value="alpha/beta-Hydrolases"/>
    <property type="match status" value="1"/>
</dbReference>
<feature type="domain" description="AB hydrolase-1" evidence="2">
    <location>
        <begin position="385"/>
        <end position="623"/>
    </location>
</feature>
<feature type="region of interest" description="Disordered" evidence="1">
    <location>
        <begin position="31"/>
        <end position="199"/>
    </location>
</feature>
<feature type="compositionally biased region" description="Polar residues" evidence="1">
    <location>
        <begin position="176"/>
        <end position="192"/>
    </location>
</feature>
<protein>
    <submittedName>
        <fullName evidence="3">8340_t:CDS:1</fullName>
    </submittedName>
</protein>
<feature type="compositionally biased region" description="Low complexity" evidence="1">
    <location>
        <begin position="133"/>
        <end position="168"/>
    </location>
</feature>
<feature type="compositionally biased region" description="Low complexity" evidence="1">
    <location>
        <begin position="303"/>
        <end position="315"/>
    </location>
</feature>
<dbReference type="PANTHER" id="PTHR43433:SF10">
    <property type="entry name" value="AB HYDROLASE-1 DOMAIN-CONTAINING PROTEIN"/>
    <property type="match status" value="1"/>
</dbReference>
<dbReference type="OrthoDB" id="435520at2759"/>
<dbReference type="AlphaFoldDB" id="A0A9N8WQL6"/>
<gene>
    <name evidence="3" type="ORF">POCULU_LOCUS2093</name>
</gene>
<sequence length="765" mass="84302">MNVHPESTTPTPISTARRSFSNVLDKAFIKRSSTKRNKPEQKVAERISAKEIIDNPTTRNTTEKTTKLQSKPSIKSKLGRKPRSKSQPVAQKPVLSLRTSLSSIKLSSSSANSIIPSKSSSSPPQSPPPSSPSSPTASTTTSPTTSFFPFFSSRPSSPSSKRPTSIASETTEDLQRPQSTPPILNRSPSTPALRSPVRVTFGFGRRELPTIHDTMNSSSDHSPPMLPVIAFSSLGSEWNADDMMDKKSSETKQGVEEEPIGEEKALREQKEELQSNPEGESLIVSVEAVTVGDESKNEDHIISPSSSTTVSKHLSSTSTSSSVYSLSSATSSPSTPEPHEQLDITAFLAAPRLTQRVRLKSGRVVSFSEVGDRDGFPVFVFLGMGCVRYFIAFFDDLASSYGLRLICPDRPGVGLSDDVSAEDQQILKWPDVIDELCDIIGIKKFFIMAHSAGAPYALACALKLPHRLQGTIYLVCPWVSTTVANNFKWLRFVPTSIMKLTNTAGISLQQLLYGRSPYAMKPSHRNSGALATPMTSLEKKQRLGLAILKASFAENLSGANNDLVMCFERKYPFGFSYTDVNHPVHVFHGTKDERIPVSAVKWMEENMPDCRLTLIEGGKHSLLLRAEVVDSIFKSIAVQLHVKDECRLCKISSKCWLMDETELERTELLVTRELIGDLGDKDVDDCEDDVVNVNNDEQSNSEAILVAPDYSLPSRFRHKDKRQAVYIPDTSQKLSESKPETEIFLSPDNEVPKAAEKLVSVYSYF</sequence>
<dbReference type="Gene3D" id="3.40.50.1820">
    <property type="entry name" value="alpha/beta hydrolase"/>
    <property type="match status" value="1"/>
</dbReference>
<proteinExistence type="predicted"/>
<comment type="caution">
    <text evidence="3">The sequence shown here is derived from an EMBL/GenBank/DDBJ whole genome shotgun (WGS) entry which is preliminary data.</text>
</comment>
<feature type="compositionally biased region" description="Basic and acidic residues" evidence="1">
    <location>
        <begin position="37"/>
        <end position="53"/>
    </location>
</feature>
<keyword evidence="4" id="KW-1185">Reference proteome</keyword>
<dbReference type="PANTHER" id="PTHR43433">
    <property type="entry name" value="HYDROLASE, ALPHA/BETA FOLD FAMILY PROTEIN"/>
    <property type="match status" value="1"/>
</dbReference>
<dbReference type="Pfam" id="PF00561">
    <property type="entry name" value="Abhydrolase_1"/>
    <property type="match status" value="1"/>
</dbReference>
<name>A0A9N8WQL6_9GLOM</name>
<feature type="compositionally biased region" description="Low complexity" evidence="1">
    <location>
        <begin position="96"/>
        <end position="123"/>
    </location>
</feature>